<comment type="caution">
    <text evidence="5">The sequence shown here is derived from an EMBL/GenBank/DDBJ whole genome shotgun (WGS) entry which is preliminary data.</text>
</comment>
<sequence>MAQGSSPPTLSRRHLLGLGGAVGAGLTLSGCGVGRMMRGPEDNTVTWGSWANPGEAKRFFEFNDQYTAQTGVNAVYQTVVGDYTAKVLTQLAGRAAPDAFYVNDAMMPTLILEEQVIPLTDYLASPDAATAEEDYFPGLVDWCRNSEGELYGLPVDCNPLVIWFNSDIMAEAGVDLPADTFDNGGWTLDALTDVLEAVKPTGKRGLTFESGYGHLFSWITTFGGTLFEDGRPVFQDDPVAIETIGWILEQFRAETMFYGGSLPEGQGGEQLFQAQQLACVVAGRWVLPNLRELDFTYDMVPFPTKDGGVVMPASVACAAMSVNKRSVNPEAALDFLGAFVNTEGQRFRLSGGGNAVPSVHGLEEVVTEGGVPAHGALFLECAEKGYAMPRELLRDPRLASRFSPSMDEVMKAGPTDAQTLLVQLSDMIADPERLS</sequence>
<keyword evidence="3" id="KW-0813">Transport</keyword>
<dbReference type="PANTHER" id="PTHR43649">
    <property type="entry name" value="ARABINOSE-BINDING PROTEIN-RELATED"/>
    <property type="match status" value="1"/>
</dbReference>
<dbReference type="EMBL" id="QOUI01000001">
    <property type="protein sequence ID" value="RCK71002.1"/>
    <property type="molecule type" value="Genomic_DNA"/>
</dbReference>
<name>A0A367Z137_9ACTN</name>
<dbReference type="Proteomes" id="UP000252770">
    <property type="component" value="Unassembled WGS sequence"/>
</dbReference>
<dbReference type="PANTHER" id="PTHR43649:SF31">
    <property type="entry name" value="SN-GLYCEROL-3-PHOSPHATE-BINDING PERIPLASMIC PROTEIN UGPB"/>
    <property type="match status" value="1"/>
</dbReference>
<accession>A0A367Z137</accession>
<evidence type="ECO:0000256" key="2">
    <source>
        <dbReference type="ARBA" id="ARBA00008520"/>
    </source>
</evidence>
<organism evidence="5 6">
    <name type="scientific">Desertihabitans brevis</name>
    <dbReference type="NCBI Taxonomy" id="2268447"/>
    <lineage>
        <taxon>Bacteria</taxon>
        <taxon>Bacillati</taxon>
        <taxon>Actinomycetota</taxon>
        <taxon>Actinomycetes</taxon>
        <taxon>Propionibacteriales</taxon>
        <taxon>Propionibacteriaceae</taxon>
        <taxon>Desertihabitans</taxon>
    </lineage>
</organism>
<proteinExistence type="inferred from homology"/>
<reference evidence="5 6" key="1">
    <citation type="submission" date="2018-07" db="EMBL/GenBank/DDBJ databases">
        <title>Desertimonas flava gen. nov. sp. nov.</title>
        <authorList>
            <person name="Liu S."/>
        </authorList>
    </citation>
    <scope>NUCLEOTIDE SEQUENCE [LARGE SCALE GENOMIC DNA]</scope>
    <source>
        <strain evidence="5 6">16Sb5-5</strain>
    </source>
</reference>
<keyword evidence="4" id="KW-0732">Signal</keyword>
<comment type="subcellular location">
    <subcellularLocation>
        <location evidence="1">Cell envelope</location>
    </subcellularLocation>
</comment>
<dbReference type="PROSITE" id="PS51318">
    <property type="entry name" value="TAT"/>
    <property type="match status" value="1"/>
</dbReference>
<dbReference type="Pfam" id="PF13416">
    <property type="entry name" value="SBP_bac_8"/>
    <property type="match status" value="1"/>
</dbReference>
<dbReference type="AlphaFoldDB" id="A0A367Z137"/>
<dbReference type="InterPro" id="IPR006311">
    <property type="entry name" value="TAT_signal"/>
</dbReference>
<evidence type="ECO:0000256" key="3">
    <source>
        <dbReference type="ARBA" id="ARBA00022448"/>
    </source>
</evidence>
<evidence type="ECO:0000313" key="5">
    <source>
        <dbReference type="EMBL" id="RCK71002.1"/>
    </source>
</evidence>
<comment type="similarity">
    <text evidence="2">Belongs to the bacterial solute-binding protein 1 family.</text>
</comment>
<gene>
    <name evidence="5" type="ORF">DT076_00495</name>
</gene>
<dbReference type="InterPro" id="IPR050490">
    <property type="entry name" value="Bact_solute-bd_prot1"/>
</dbReference>
<protein>
    <submittedName>
        <fullName evidence="5">Extracellular solute-binding protein</fullName>
    </submittedName>
</protein>
<keyword evidence="6" id="KW-1185">Reference proteome</keyword>
<evidence type="ECO:0000256" key="1">
    <source>
        <dbReference type="ARBA" id="ARBA00004196"/>
    </source>
</evidence>
<evidence type="ECO:0000313" key="6">
    <source>
        <dbReference type="Proteomes" id="UP000252770"/>
    </source>
</evidence>
<dbReference type="Gene3D" id="3.40.190.10">
    <property type="entry name" value="Periplasmic binding protein-like II"/>
    <property type="match status" value="1"/>
</dbReference>
<evidence type="ECO:0000256" key="4">
    <source>
        <dbReference type="ARBA" id="ARBA00022729"/>
    </source>
</evidence>
<dbReference type="GO" id="GO:0030313">
    <property type="term" value="C:cell envelope"/>
    <property type="evidence" value="ECO:0007669"/>
    <property type="project" value="UniProtKB-SubCell"/>
</dbReference>
<dbReference type="InterPro" id="IPR006059">
    <property type="entry name" value="SBP"/>
</dbReference>
<dbReference type="SUPFAM" id="SSF53850">
    <property type="entry name" value="Periplasmic binding protein-like II"/>
    <property type="match status" value="1"/>
</dbReference>